<dbReference type="Proteomes" id="UP000789366">
    <property type="component" value="Unassembled WGS sequence"/>
</dbReference>
<sequence>MTEIKIPFTKNRVEKVPASKMNPGSKGLELEITTNFYVGAGLGIDLTNASHGVTSDGPFQKMVFIFKDNAEANIYQALLDNSKTQFELKFEKEQVYLEMGGFDNFIDTTKPKIEVYPGDNSRLMAVFFQPKFAGIINLTATSQGPTGPNGPNIPTNDQQKIQQLEAKIAELEAKLRQQPDAPANEDDKKEIKRLQEELEELKKKNNPQQPSKDNFPYGLNMTSRLISQAKKNLRDYKIIDRWVAGLELTGNEIKSIRNNRVAIDEAYALPQQKELYVFNMNIATYQYSHACGLDKARDT</sequence>
<dbReference type="EMBL" id="CAJVPW010017083">
    <property type="protein sequence ID" value="CAG8674700.1"/>
    <property type="molecule type" value="Genomic_DNA"/>
</dbReference>
<feature type="non-terminal residue" evidence="1">
    <location>
        <position position="299"/>
    </location>
</feature>
<name>A0ACA9NXY0_9GLOM</name>
<keyword evidence="2" id="KW-1185">Reference proteome</keyword>
<evidence type="ECO:0000313" key="2">
    <source>
        <dbReference type="Proteomes" id="UP000789366"/>
    </source>
</evidence>
<gene>
    <name evidence="1" type="ORF">SPELUC_LOCUS9847</name>
</gene>
<comment type="caution">
    <text evidence="1">The sequence shown here is derived from an EMBL/GenBank/DDBJ whole genome shotgun (WGS) entry which is preliminary data.</text>
</comment>
<evidence type="ECO:0000313" key="1">
    <source>
        <dbReference type="EMBL" id="CAG8674700.1"/>
    </source>
</evidence>
<proteinExistence type="predicted"/>
<organism evidence="1 2">
    <name type="scientific">Cetraspora pellucida</name>
    <dbReference type="NCBI Taxonomy" id="1433469"/>
    <lineage>
        <taxon>Eukaryota</taxon>
        <taxon>Fungi</taxon>
        <taxon>Fungi incertae sedis</taxon>
        <taxon>Mucoromycota</taxon>
        <taxon>Glomeromycotina</taxon>
        <taxon>Glomeromycetes</taxon>
        <taxon>Diversisporales</taxon>
        <taxon>Gigasporaceae</taxon>
        <taxon>Cetraspora</taxon>
    </lineage>
</organism>
<protein>
    <submittedName>
        <fullName evidence="1">8148_t:CDS:1</fullName>
    </submittedName>
</protein>
<reference evidence="1" key="1">
    <citation type="submission" date="2021-06" db="EMBL/GenBank/DDBJ databases">
        <authorList>
            <person name="Kallberg Y."/>
            <person name="Tangrot J."/>
            <person name="Rosling A."/>
        </authorList>
    </citation>
    <scope>NUCLEOTIDE SEQUENCE</scope>
    <source>
        <strain evidence="1">28 12/20/2015</strain>
    </source>
</reference>
<accession>A0ACA9NXY0</accession>